<dbReference type="KEGG" id="bbig:BBBOND_0206980"/>
<name>A0A061DCG2_BABBI</name>
<dbReference type="EC" id="1.8.3.2" evidence="2"/>
<protein>
    <recommendedName>
        <fullName evidence="2">thiol oxidase</fullName>
        <ecNumber evidence="2">1.8.3.2</ecNumber>
    </recommendedName>
</protein>
<dbReference type="Gene3D" id="1.20.120.310">
    <property type="entry name" value="ERV/ALR sulfhydryl oxidase domain"/>
    <property type="match status" value="1"/>
</dbReference>
<accession>A0A061DCG2</accession>
<gene>
    <name evidence="8" type="ORF">BBBOND_0206980</name>
</gene>
<evidence type="ECO:0000313" key="8">
    <source>
        <dbReference type="EMBL" id="CDR95540.1"/>
    </source>
</evidence>
<feature type="domain" description="ERV/ALR sulfhydryl oxidase" evidence="7">
    <location>
        <begin position="35"/>
        <end position="107"/>
    </location>
</feature>
<dbReference type="RefSeq" id="XP_012767726.1">
    <property type="nucleotide sequence ID" value="XM_012912272.1"/>
</dbReference>
<reference evidence="9" key="1">
    <citation type="submission" date="2014-06" db="EMBL/GenBank/DDBJ databases">
        <authorList>
            <person name="Aslett M."/>
            <person name="De Silva N."/>
        </authorList>
    </citation>
    <scope>NUCLEOTIDE SEQUENCE [LARGE SCALE GENOMIC DNA]</scope>
    <source>
        <strain evidence="9">Bond</strain>
    </source>
</reference>
<dbReference type="Proteomes" id="UP000033188">
    <property type="component" value="Chromosome 2"/>
</dbReference>
<keyword evidence="6" id="KW-1015">Disulfide bond</keyword>
<evidence type="ECO:0000256" key="1">
    <source>
        <dbReference type="ARBA" id="ARBA00001974"/>
    </source>
</evidence>
<evidence type="ECO:0000313" key="9">
    <source>
        <dbReference type="Proteomes" id="UP000033188"/>
    </source>
</evidence>
<keyword evidence="9" id="KW-1185">Reference proteome</keyword>
<comment type="cofactor">
    <cofactor evidence="1">
        <name>FAD</name>
        <dbReference type="ChEBI" id="CHEBI:57692"/>
    </cofactor>
</comment>
<dbReference type="InterPro" id="IPR017905">
    <property type="entry name" value="ERV/ALR_sulphydryl_oxidase"/>
</dbReference>
<dbReference type="AlphaFoldDB" id="A0A061DCG2"/>
<evidence type="ECO:0000256" key="6">
    <source>
        <dbReference type="ARBA" id="ARBA00023157"/>
    </source>
</evidence>
<organism evidence="8 9">
    <name type="scientific">Babesia bigemina</name>
    <dbReference type="NCBI Taxonomy" id="5866"/>
    <lineage>
        <taxon>Eukaryota</taxon>
        <taxon>Sar</taxon>
        <taxon>Alveolata</taxon>
        <taxon>Apicomplexa</taxon>
        <taxon>Aconoidasida</taxon>
        <taxon>Piroplasmida</taxon>
        <taxon>Babesiidae</taxon>
        <taxon>Babesia</taxon>
    </lineage>
</organism>
<dbReference type="GeneID" id="24564081"/>
<dbReference type="VEuPathDB" id="PiroplasmaDB:BBBOND_0206980"/>
<sequence length="157" mass="18575">MCSRESTNLPERRRYTFAESLAAVDRNAAVDPCSAQWILIWMYGAYVDEVPSDSQRRNIDVFYRTLTDMCKNGQQCFQRFVTEFPPRTDSRRALLGWVQMAENSCRIQNKMTPRIFKYVVIVPRLQLLQLRRVDEALAVPRWLHMIRLLRYRSPPSD</sequence>
<dbReference type="Pfam" id="PF04777">
    <property type="entry name" value="Evr1_Alr"/>
    <property type="match status" value="1"/>
</dbReference>
<evidence type="ECO:0000256" key="4">
    <source>
        <dbReference type="ARBA" id="ARBA00022827"/>
    </source>
</evidence>
<dbReference type="OrthoDB" id="17199at2759"/>
<keyword evidence="5" id="KW-0560">Oxidoreductase</keyword>
<dbReference type="OMA" id="MAENSCR"/>
<dbReference type="STRING" id="5866.A0A061DCG2"/>
<dbReference type="InterPro" id="IPR036774">
    <property type="entry name" value="ERV/ALR_sulphydryl_oxid_sf"/>
</dbReference>
<keyword evidence="3" id="KW-0285">Flavoprotein</keyword>
<keyword evidence="4" id="KW-0274">FAD</keyword>
<evidence type="ECO:0000259" key="7">
    <source>
        <dbReference type="Pfam" id="PF04777"/>
    </source>
</evidence>
<dbReference type="GO" id="GO:0016972">
    <property type="term" value="F:thiol oxidase activity"/>
    <property type="evidence" value="ECO:0007669"/>
    <property type="project" value="UniProtKB-EC"/>
</dbReference>
<evidence type="ECO:0000256" key="2">
    <source>
        <dbReference type="ARBA" id="ARBA00012512"/>
    </source>
</evidence>
<evidence type="ECO:0000256" key="3">
    <source>
        <dbReference type="ARBA" id="ARBA00022630"/>
    </source>
</evidence>
<dbReference type="EMBL" id="LK391708">
    <property type="protein sequence ID" value="CDR95540.1"/>
    <property type="molecule type" value="Genomic_DNA"/>
</dbReference>
<proteinExistence type="predicted"/>
<evidence type="ECO:0000256" key="5">
    <source>
        <dbReference type="ARBA" id="ARBA00023002"/>
    </source>
</evidence>